<evidence type="ECO:0008006" key="5">
    <source>
        <dbReference type="Google" id="ProtNLM"/>
    </source>
</evidence>
<dbReference type="RefSeq" id="WP_322410133.1">
    <property type="nucleotide sequence ID" value="NZ_CP139779.1"/>
</dbReference>
<protein>
    <recommendedName>
        <fullName evidence="5">DUF3558 domain-containing protein</fullName>
    </recommendedName>
</protein>
<feature type="signal peptide" evidence="2">
    <location>
        <begin position="1"/>
        <end position="22"/>
    </location>
</feature>
<sequence length="211" mass="21487">MTHRAVVAAAAASGLLIALALAGCAPEDGEETATSPSAGASQTPSPGASSPGASGSPSPSGIPTPSTAVGAAAVPETCEAPLSDAVMAQLEGIPLNDPANGGDLGAQPDGSLVCLWRDPQADTTFLETTYQPMNRGPALDLLNQLAAEEGFTCYTPDGGTRCEKTWESEQYPVTNGRTLFWRDDLLIDTSYSNLAPSGYTSSIVSAIWPTG</sequence>
<dbReference type="EMBL" id="CP139779">
    <property type="protein sequence ID" value="WQB70008.1"/>
    <property type="molecule type" value="Genomic_DNA"/>
</dbReference>
<name>A0ABZ0VAU1_9MICO</name>
<proteinExistence type="predicted"/>
<organism evidence="3 4">
    <name type="scientific">Microbacterium invictum</name>
    <dbReference type="NCBI Taxonomy" id="515415"/>
    <lineage>
        <taxon>Bacteria</taxon>
        <taxon>Bacillati</taxon>
        <taxon>Actinomycetota</taxon>
        <taxon>Actinomycetes</taxon>
        <taxon>Micrococcales</taxon>
        <taxon>Microbacteriaceae</taxon>
        <taxon>Microbacterium</taxon>
    </lineage>
</organism>
<evidence type="ECO:0000256" key="2">
    <source>
        <dbReference type="SAM" id="SignalP"/>
    </source>
</evidence>
<evidence type="ECO:0000313" key="3">
    <source>
        <dbReference type="EMBL" id="WQB70008.1"/>
    </source>
</evidence>
<gene>
    <name evidence="3" type="ORF">T9R20_15115</name>
</gene>
<feature type="chain" id="PRO_5045191227" description="DUF3558 domain-containing protein" evidence="2">
    <location>
        <begin position="23"/>
        <end position="211"/>
    </location>
</feature>
<keyword evidence="4" id="KW-1185">Reference proteome</keyword>
<dbReference type="Proteomes" id="UP001324533">
    <property type="component" value="Chromosome"/>
</dbReference>
<evidence type="ECO:0000256" key="1">
    <source>
        <dbReference type="SAM" id="MobiDB-lite"/>
    </source>
</evidence>
<feature type="compositionally biased region" description="Low complexity" evidence="1">
    <location>
        <begin position="32"/>
        <end position="68"/>
    </location>
</feature>
<feature type="region of interest" description="Disordered" evidence="1">
    <location>
        <begin position="27"/>
        <end position="70"/>
    </location>
</feature>
<accession>A0ABZ0VAU1</accession>
<evidence type="ECO:0000313" key="4">
    <source>
        <dbReference type="Proteomes" id="UP001324533"/>
    </source>
</evidence>
<dbReference type="PROSITE" id="PS51257">
    <property type="entry name" value="PROKAR_LIPOPROTEIN"/>
    <property type="match status" value="1"/>
</dbReference>
<keyword evidence="2" id="KW-0732">Signal</keyword>
<reference evidence="3 4" key="1">
    <citation type="submission" date="2023-06" db="EMBL/GenBank/DDBJ databases">
        <title>Rock-solubilizing bacteria, Microbacterium invictum, promotes re-establishment of vegetation in rocky wasteland by accelerating rock bio-weathering and reshaping soil bacterial community.</title>
        <authorList>
            <person name="Liu C."/>
        </authorList>
    </citation>
    <scope>NUCLEOTIDE SEQUENCE [LARGE SCALE GENOMIC DNA]</scope>
    <source>
        <strain evidence="3 4">X-18</strain>
    </source>
</reference>